<evidence type="ECO:0008006" key="4">
    <source>
        <dbReference type="Google" id="ProtNLM"/>
    </source>
</evidence>
<accession>A0ABT8FV02</accession>
<feature type="transmembrane region" description="Helical" evidence="1">
    <location>
        <begin position="27"/>
        <end position="47"/>
    </location>
</feature>
<evidence type="ECO:0000313" key="3">
    <source>
        <dbReference type="Proteomes" id="UP001172731"/>
    </source>
</evidence>
<sequence>MILSVLALIMIPAMVAAGGSDAWSLIALGQGVGAIVMAFIGWGWWITGPARIARASAIDRVLEYNASAIARPILFLLAVAPTLGVSYLIAPHDPLAVFLGAILSASVGLSASWYFAGIQRPYMLLAMETMPRALGTGIAIAYLLLGGNIYMGVVIQILGIVAAFVTTTVWVMTTSPTRRGLSVANPRARVLGVLWERRLGLTVSILAVTYRAMPIVLVGWFAPGALPPFALMDKISLQINTGIQPLISAIQGWVPHLAADRRKLRTAFAALIGLSLLGGVAFYLISPALTLALGAGEITPDSALIVTFSAFIALAFFDSALFKAFLPALEKVRAASAASVASLMIGVPSTLVGVIFWGPVGAMVGVLAGLATKITIEIVAVLRA</sequence>
<feature type="transmembrane region" description="Helical" evidence="1">
    <location>
        <begin position="266"/>
        <end position="285"/>
    </location>
</feature>
<dbReference type="EMBL" id="JAHWXI010000014">
    <property type="protein sequence ID" value="MDN4465136.1"/>
    <property type="molecule type" value="Genomic_DNA"/>
</dbReference>
<feature type="transmembrane region" description="Helical" evidence="1">
    <location>
        <begin position="199"/>
        <end position="223"/>
    </location>
</feature>
<dbReference type="RefSeq" id="WP_301134952.1">
    <property type="nucleotide sequence ID" value="NZ_BAAAUQ010000036.1"/>
</dbReference>
<organism evidence="2 3">
    <name type="scientific">Microbacterium aurantiacum</name>
    <dbReference type="NCBI Taxonomy" id="162393"/>
    <lineage>
        <taxon>Bacteria</taxon>
        <taxon>Bacillati</taxon>
        <taxon>Actinomycetota</taxon>
        <taxon>Actinomycetes</taxon>
        <taxon>Micrococcales</taxon>
        <taxon>Microbacteriaceae</taxon>
        <taxon>Microbacterium</taxon>
    </lineage>
</organism>
<keyword evidence="3" id="KW-1185">Reference proteome</keyword>
<feature type="transmembrane region" description="Helical" evidence="1">
    <location>
        <begin position="363"/>
        <end position="382"/>
    </location>
</feature>
<gene>
    <name evidence="2" type="ORF">KZC48_12100</name>
</gene>
<feature type="transmembrane region" description="Helical" evidence="1">
    <location>
        <begin position="68"/>
        <end position="89"/>
    </location>
</feature>
<reference evidence="2" key="1">
    <citation type="submission" date="2021-06" db="EMBL/GenBank/DDBJ databases">
        <title>Genome-based taxonomic framework of Microbacterium strains isolated from marine environment, the description of four new species and reclassification of four preexisting species.</title>
        <authorList>
            <person name="Lee S.D."/>
            <person name="Kim S.-M."/>
            <person name="Byeon Y.-S."/>
            <person name="Yang H.L."/>
            <person name="Kim I.S."/>
        </authorList>
    </citation>
    <scope>NUCLEOTIDE SEQUENCE</scope>
    <source>
        <strain evidence="2">KACC 20510</strain>
    </source>
</reference>
<feature type="transmembrane region" description="Helical" evidence="1">
    <location>
        <begin position="235"/>
        <end position="254"/>
    </location>
</feature>
<feature type="transmembrane region" description="Helical" evidence="1">
    <location>
        <begin position="338"/>
        <end position="357"/>
    </location>
</feature>
<evidence type="ECO:0000313" key="2">
    <source>
        <dbReference type="EMBL" id="MDN4465136.1"/>
    </source>
</evidence>
<feature type="transmembrane region" description="Helical" evidence="1">
    <location>
        <begin position="122"/>
        <end position="143"/>
    </location>
</feature>
<dbReference type="Proteomes" id="UP001172731">
    <property type="component" value="Unassembled WGS sequence"/>
</dbReference>
<protein>
    <recommendedName>
        <fullName evidence="4">Membrane protein involved in the export of O-antigen and teichoic acid</fullName>
    </recommendedName>
</protein>
<feature type="transmembrane region" description="Helical" evidence="1">
    <location>
        <begin position="305"/>
        <end position="326"/>
    </location>
</feature>
<name>A0ABT8FV02_9MICO</name>
<feature type="transmembrane region" description="Helical" evidence="1">
    <location>
        <begin position="149"/>
        <end position="172"/>
    </location>
</feature>
<evidence type="ECO:0000256" key="1">
    <source>
        <dbReference type="SAM" id="Phobius"/>
    </source>
</evidence>
<proteinExistence type="predicted"/>
<keyword evidence="1" id="KW-0472">Membrane</keyword>
<keyword evidence="1" id="KW-0812">Transmembrane</keyword>
<comment type="caution">
    <text evidence="2">The sequence shown here is derived from an EMBL/GenBank/DDBJ whole genome shotgun (WGS) entry which is preliminary data.</text>
</comment>
<feature type="transmembrane region" description="Helical" evidence="1">
    <location>
        <begin position="95"/>
        <end position="115"/>
    </location>
</feature>
<keyword evidence="1" id="KW-1133">Transmembrane helix</keyword>